<feature type="transmembrane region" description="Helical" evidence="2">
    <location>
        <begin position="412"/>
        <end position="434"/>
    </location>
</feature>
<feature type="transmembrane region" description="Helical" evidence="2">
    <location>
        <begin position="317"/>
        <end position="339"/>
    </location>
</feature>
<dbReference type="Proteomes" id="UP000199603">
    <property type="component" value="Unassembled WGS sequence"/>
</dbReference>
<keyword evidence="2" id="KW-0812">Transmembrane</keyword>
<dbReference type="GO" id="GO:0015558">
    <property type="term" value="F:secondary active p-aminobenzoyl-glutamate transmembrane transporter activity"/>
    <property type="evidence" value="ECO:0007669"/>
    <property type="project" value="InterPro"/>
</dbReference>
<evidence type="ECO:0000313" key="4">
    <source>
        <dbReference type="Proteomes" id="UP000199603"/>
    </source>
</evidence>
<dbReference type="STRING" id="265719.SAMN04488509_102559"/>
<feature type="transmembrane region" description="Helical" evidence="2">
    <location>
        <begin position="502"/>
        <end position="527"/>
    </location>
</feature>
<feature type="transmembrane region" description="Helical" evidence="2">
    <location>
        <begin position="89"/>
        <end position="105"/>
    </location>
</feature>
<dbReference type="Pfam" id="PF03806">
    <property type="entry name" value="ABG_transport"/>
    <property type="match status" value="1"/>
</dbReference>
<proteinExistence type="predicted"/>
<dbReference type="GO" id="GO:1902604">
    <property type="term" value="P:p-aminobenzoyl-glutamate transmembrane transport"/>
    <property type="evidence" value="ECO:0007669"/>
    <property type="project" value="InterPro"/>
</dbReference>
<dbReference type="PANTHER" id="PTHR30282">
    <property type="entry name" value="P-AMINOBENZOYL GLUTAMATE TRANSPORTER"/>
    <property type="match status" value="1"/>
</dbReference>
<feature type="transmembrane region" description="Helical" evidence="2">
    <location>
        <begin position="117"/>
        <end position="138"/>
    </location>
</feature>
<evidence type="ECO:0000256" key="2">
    <source>
        <dbReference type="SAM" id="Phobius"/>
    </source>
</evidence>
<dbReference type="EMBL" id="FNAG01000002">
    <property type="protein sequence ID" value="SDD46438.1"/>
    <property type="molecule type" value="Genomic_DNA"/>
</dbReference>
<sequence length="546" mass="58078">MSQSPAAPRRSAIDVFLNVVERGGNALPHPATLFALLALAVVVMSGIAAWLEISAQHPATGATINVVNLFSLEGLHRMSTSMVKNFTDFAPLGTVLVALLGIGVAEHSGLIGASLRLLVLSAPRFLLTPVMVFAGVMSNMASEIGYVLLVPLAGLIFLAAGRHPILGMAAAFAGVSGGYSANLLIGTIDPLLAGLSQEAARIVDPDYTVNAVANWYFMIASTPLITLLGWFVTEKIVAPRFPDEPSRDPNAAGDGTPEQDPNAQRLKPEEKRGLIWSLLACAVITLILVWSMLPQGWFWGSGFMRDPVTGDPLNSPFLKSVVAIIFVYGVVAGVVYGAVAGTIKSDNDVIKGMGQSMSTLGVYLVLTFFAAQFVAYFNWTQLGLVFAVEGAGVLDSMRQLVLGEGEPAPWRWVLAKIIIMAGFILLTALANLFMGSASAKWALMAPIFIPMFMILGYSPELTQIAYRIGDSVTNIISPMMSYFALIIAFLQRYEPKAGIGTVISVMLPYSVVFAIGWSLLFVVWLALGLPIGPGAPLQYIPATAAG</sequence>
<organism evidence="3 4">
    <name type="scientific">Aquimonas voraii</name>
    <dbReference type="NCBI Taxonomy" id="265719"/>
    <lineage>
        <taxon>Bacteria</taxon>
        <taxon>Pseudomonadati</taxon>
        <taxon>Pseudomonadota</taxon>
        <taxon>Gammaproteobacteria</taxon>
        <taxon>Lysobacterales</taxon>
        <taxon>Lysobacteraceae</taxon>
        <taxon>Aquimonas</taxon>
    </lineage>
</organism>
<gene>
    <name evidence="3" type="ORF">SAMN04488509_102559</name>
</gene>
<feature type="transmembrane region" description="Helical" evidence="2">
    <location>
        <begin position="274"/>
        <end position="297"/>
    </location>
</feature>
<feature type="transmembrane region" description="Helical" evidence="2">
    <location>
        <begin position="31"/>
        <end position="51"/>
    </location>
</feature>
<evidence type="ECO:0000313" key="3">
    <source>
        <dbReference type="EMBL" id="SDD46438.1"/>
    </source>
</evidence>
<dbReference type="RefSeq" id="WP_091240701.1">
    <property type="nucleotide sequence ID" value="NZ_FNAG01000002.1"/>
</dbReference>
<keyword evidence="2" id="KW-1133">Transmembrane helix</keyword>
<reference evidence="3 4" key="1">
    <citation type="submission" date="2016-10" db="EMBL/GenBank/DDBJ databases">
        <authorList>
            <person name="de Groot N.N."/>
        </authorList>
    </citation>
    <scope>NUCLEOTIDE SEQUENCE [LARGE SCALE GENOMIC DNA]</scope>
    <source>
        <strain evidence="3 4">DSM 16957</strain>
    </source>
</reference>
<feature type="transmembrane region" description="Helical" evidence="2">
    <location>
        <begin position="144"/>
        <end position="161"/>
    </location>
</feature>
<keyword evidence="2" id="KW-0472">Membrane</keyword>
<evidence type="ECO:0000256" key="1">
    <source>
        <dbReference type="SAM" id="MobiDB-lite"/>
    </source>
</evidence>
<dbReference type="AlphaFoldDB" id="A0A1G6UYQ7"/>
<dbReference type="PANTHER" id="PTHR30282:SF0">
    <property type="entry name" value="P-AMINOBENZOYL-GLUTAMATE TRANSPORT PROTEIN"/>
    <property type="match status" value="1"/>
</dbReference>
<feature type="transmembrane region" description="Helical" evidence="2">
    <location>
        <begin position="471"/>
        <end position="490"/>
    </location>
</feature>
<feature type="transmembrane region" description="Helical" evidence="2">
    <location>
        <begin position="360"/>
        <end position="379"/>
    </location>
</feature>
<feature type="transmembrane region" description="Helical" evidence="2">
    <location>
        <begin position="441"/>
        <end position="459"/>
    </location>
</feature>
<protein>
    <submittedName>
        <fullName evidence="3">Aminobenzoyl-glutamate transport protein</fullName>
    </submittedName>
</protein>
<feature type="region of interest" description="Disordered" evidence="1">
    <location>
        <begin position="242"/>
        <end position="266"/>
    </location>
</feature>
<dbReference type="InterPro" id="IPR004697">
    <property type="entry name" value="AbgT"/>
</dbReference>
<keyword evidence="4" id="KW-1185">Reference proteome</keyword>
<feature type="transmembrane region" description="Helical" evidence="2">
    <location>
        <begin position="213"/>
        <end position="232"/>
    </location>
</feature>
<name>A0A1G6UYQ7_9GAMM</name>
<dbReference type="OrthoDB" id="3314392at2"/>
<accession>A0A1G6UYQ7</accession>